<sequence length="410" mass="45282">MQRIEDRIGRSNEDDSLIGSVVDWVMAQALRGTTIEELFEGCCLRLRSAGLPIARGYIAFRTLHPLYRAMGLTWELGNGVKTVGHTHDSSLDEEWRRSPFYFMLSKDIALLRRRLCGEGALHDFKLMQDLRDDGYTDLFCYAIPFEEAAPGDTEARGILGTWACDIKAGFSDRDIKSLIRVQNRLAVACKVIIKSQIAQNISTTYLGRNAGERVLTGQIKRGDGDKINAVIWYSDLRNSTSMADTMPEEIYLDILNGYFESTAGAIIDSGGDVLLLIGDAVLGIFPFTEDKTQQETCEMAVKAAHDAVKRIQTLNTCACENGKCEVSFGLGLHVGTVMFGNIGLPDRLQFTTVGPAVNEVARLEDLTKKLGKQILVSKEFAEIVGHACETIGKHSLRGIEAKREVFCLAD</sequence>
<dbReference type="InterPro" id="IPR001054">
    <property type="entry name" value="A/G_cyclase"/>
</dbReference>
<organism evidence="2 3">
    <name type="scientific">Kiloniella laminariae</name>
    <dbReference type="NCBI Taxonomy" id="454162"/>
    <lineage>
        <taxon>Bacteria</taxon>
        <taxon>Pseudomonadati</taxon>
        <taxon>Pseudomonadota</taxon>
        <taxon>Alphaproteobacteria</taxon>
        <taxon>Rhodospirillales</taxon>
        <taxon>Kiloniellaceae</taxon>
        <taxon>Kiloniella</taxon>
    </lineage>
</organism>
<gene>
    <name evidence="2" type="ORF">O4H49_17645</name>
</gene>
<dbReference type="InterPro" id="IPR050697">
    <property type="entry name" value="Adenylyl/Guanylyl_Cyclase_3/4"/>
</dbReference>
<reference evidence="2" key="1">
    <citation type="submission" date="2022-12" db="EMBL/GenBank/DDBJ databases">
        <title>Bacterial isolates from different developmental stages of Nematostella vectensis.</title>
        <authorList>
            <person name="Fraune S."/>
        </authorList>
    </citation>
    <scope>NUCLEOTIDE SEQUENCE</scope>
    <source>
        <strain evidence="2">G21630-S1</strain>
    </source>
</reference>
<feature type="domain" description="Guanylate cyclase" evidence="1">
    <location>
        <begin position="230"/>
        <end position="364"/>
    </location>
</feature>
<evidence type="ECO:0000313" key="2">
    <source>
        <dbReference type="EMBL" id="MCZ4282614.1"/>
    </source>
</evidence>
<dbReference type="SUPFAM" id="SSF55073">
    <property type="entry name" value="Nucleotide cyclase"/>
    <property type="match status" value="1"/>
</dbReference>
<comment type="caution">
    <text evidence="2">The sequence shown here is derived from an EMBL/GenBank/DDBJ whole genome shotgun (WGS) entry which is preliminary data.</text>
</comment>
<evidence type="ECO:0000313" key="3">
    <source>
        <dbReference type="Proteomes" id="UP001069802"/>
    </source>
</evidence>
<evidence type="ECO:0000259" key="1">
    <source>
        <dbReference type="PROSITE" id="PS50125"/>
    </source>
</evidence>
<dbReference type="Pfam" id="PF00211">
    <property type="entry name" value="Guanylate_cyc"/>
    <property type="match status" value="1"/>
</dbReference>
<dbReference type="EMBL" id="JAPWGY010000009">
    <property type="protein sequence ID" value="MCZ4282614.1"/>
    <property type="molecule type" value="Genomic_DNA"/>
</dbReference>
<name>A0ABT4LNG2_9PROT</name>
<keyword evidence="3" id="KW-1185">Reference proteome</keyword>
<dbReference type="Gene3D" id="3.30.70.1230">
    <property type="entry name" value="Nucleotide cyclase"/>
    <property type="match status" value="1"/>
</dbReference>
<dbReference type="InterPro" id="IPR029787">
    <property type="entry name" value="Nucleotide_cyclase"/>
</dbReference>
<proteinExistence type="predicted"/>
<dbReference type="RefSeq" id="WP_269424760.1">
    <property type="nucleotide sequence ID" value="NZ_JAPWGY010000009.1"/>
</dbReference>
<protein>
    <submittedName>
        <fullName evidence="2">Adenylate/guanylate cyclase domain-containing protein</fullName>
    </submittedName>
</protein>
<dbReference type="PROSITE" id="PS50125">
    <property type="entry name" value="GUANYLATE_CYCLASE_2"/>
    <property type="match status" value="1"/>
</dbReference>
<accession>A0ABT4LNG2</accession>
<dbReference type="CDD" id="cd07302">
    <property type="entry name" value="CHD"/>
    <property type="match status" value="1"/>
</dbReference>
<dbReference type="PANTHER" id="PTHR43081">
    <property type="entry name" value="ADENYLATE CYCLASE, TERMINAL-DIFFERENTIATION SPECIFIC-RELATED"/>
    <property type="match status" value="1"/>
</dbReference>
<dbReference type="Proteomes" id="UP001069802">
    <property type="component" value="Unassembled WGS sequence"/>
</dbReference>
<dbReference type="PANTHER" id="PTHR43081:SF11">
    <property type="entry name" value="BLR2264 PROTEIN"/>
    <property type="match status" value="1"/>
</dbReference>